<keyword evidence="2" id="KW-1185">Reference proteome</keyword>
<dbReference type="AlphaFoldDB" id="A0A069CUB6"/>
<name>A0A069CUB6_WEIOS</name>
<accession>A0A069CUB6</accession>
<evidence type="ECO:0000313" key="1">
    <source>
        <dbReference type="EMBL" id="GAK30997.1"/>
    </source>
</evidence>
<evidence type="ECO:0000313" key="2">
    <source>
        <dbReference type="Proteomes" id="UP000030643"/>
    </source>
</evidence>
<dbReference type="Proteomes" id="UP000030643">
    <property type="component" value="Unassembled WGS sequence"/>
</dbReference>
<organism evidence="1 2">
    <name type="scientific">Weissella oryzae (strain DSM 25784 / JCM 18191 / LMG 30913 / SG25)</name>
    <dbReference type="NCBI Taxonomy" id="1329250"/>
    <lineage>
        <taxon>Bacteria</taxon>
        <taxon>Bacillati</taxon>
        <taxon>Bacillota</taxon>
        <taxon>Bacilli</taxon>
        <taxon>Lactobacillales</taxon>
        <taxon>Lactobacillaceae</taxon>
        <taxon>Weissella</taxon>
    </lineage>
</organism>
<dbReference type="CDD" id="cd19958">
    <property type="entry name" value="pyocin_knob"/>
    <property type="match status" value="1"/>
</dbReference>
<proteinExistence type="predicted"/>
<protein>
    <submittedName>
        <fullName evidence="1">Glutathione synthetase</fullName>
    </submittedName>
</protein>
<dbReference type="STRING" id="1329250.WOSG25_061270"/>
<dbReference type="EMBL" id="DF820489">
    <property type="protein sequence ID" value="GAK30997.1"/>
    <property type="molecule type" value="Genomic_DNA"/>
</dbReference>
<reference evidence="2" key="1">
    <citation type="journal article" date="2014" name="Genome Announc.">
        <title>Draft genome sequence of Weissella oryzae SG25T, isolated from fermented rice grains.</title>
        <authorList>
            <person name="Tanizawa Y."/>
            <person name="Fujisawa T."/>
            <person name="Mochizuki T."/>
            <person name="Kaminuma E."/>
            <person name="Suzuki Y."/>
            <person name="Nakamura Y."/>
            <person name="Tohno M."/>
        </authorList>
    </citation>
    <scope>NUCLEOTIDE SEQUENCE [LARGE SCALE GENOMIC DNA]</scope>
    <source>
        <strain evidence="2">DSM 25784 / JCM 18191 / LMG 30913 / SG25</strain>
    </source>
</reference>
<sequence length="295" mass="31898">MGQKAVLADKDGNQIYPVASNVLVQPALFTDLADVAKNLDMYAGTWSVEDIDMTNAPFKGKAVVTVKPMSDDKAGYIAMHDLKANTEWHASIQEGLISDWKRTSGEMIATLIPAKANLNNYTTPGIYDSGDNAATVLNGITNPSIETGHAFILTVTADAKGTMIQQDLKTYTGWAFTRTIHAGRATIWTAYSGTMNVTVEGPFKSAINLVRTGNNVIARIVNVTQGLGGGQQSTESIPSDYVPTYVINKVPNMTEAIIRSYYENRVLTVQSDGTIKNFGSEEFKGTGYGEWPIIA</sequence>
<dbReference type="RefSeq" id="WP_027699049.1">
    <property type="nucleotide sequence ID" value="NZ_DF820489.1"/>
</dbReference>
<gene>
    <name evidence="1" type="primary">hgs</name>
    <name evidence="1" type="ORF">WOSG25_061270</name>
</gene>